<dbReference type="GO" id="GO:0043022">
    <property type="term" value="F:ribosome binding"/>
    <property type="evidence" value="ECO:0007669"/>
    <property type="project" value="InterPro"/>
</dbReference>
<name>A0A840RTG9_9BURK</name>
<evidence type="ECO:0000313" key="4">
    <source>
        <dbReference type="Proteomes" id="UP000571084"/>
    </source>
</evidence>
<proteinExistence type="predicted"/>
<protein>
    <submittedName>
        <fullName evidence="3">ElaB/YqjD/DUF883 family membrane-anchored ribosome-binding protein</fullName>
    </submittedName>
</protein>
<reference evidence="3 4" key="1">
    <citation type="submission" date="2020-08" db="EMBL/GenBank/DDBJ databases">
        <title>Genomic Encyclopedia of Type Strains, Phase IV (KMG-IV): sequencing the most valuable type-strain genomes for metagenomic binning, comparative biology and taxonomic classification.</title>
        <authorList>
            <person name="Goeker M."/>
        </authorList>
    </citation>
    <scope>NUCLEOTIDE SEQUENCE [LARGE SCALE GENOMIC DNA]</scope>
    <source>
        <strain evidence="3 4">DSM 23240</strain>
    </source>
</reference>
<keyword evidence="1" id="KW-1133">Transmembrane helix</keyword>
<organism evidence="3 4">
    <name type="scientific">Glaciimonas immobilis</name>
    <dbReference type="NCBI Taxonomy" id="728004"/>
    <lineage>
        <taxon>Bacteria</taxon>
        <taxon>Pseudomonadati</taxon>
        <taxon>Pseudomonadota</taxon>
        <taxon>Betaproteobacteria</taxon>
        <taxon>Burkholderiales</taxon>
        <taxon>Oxalobacteraceae</taxon>
        <taxon>Glaciimonas</taxon>
    </lineage>
</organism>
<dbReference type="InterPro" id="IPR043605">
    <property type="entry name" value="DUF883_C"/>
</dbReference>
<keyword evidence="1" id="KW-0812">Transmembrane</keyword>
<dbReference type="PANTHER" id="PTHR35893">
    <property type="entry name" value="INNER MEMBRANE PROTEIN-RELATED"/>
    <property type="match status" value="1"/>
</dbReference>
<dbReference type="RefSeq" id="WP_168055624.1">
    <property type="nucleotide sequence ID" value="NZ_JAAOZT010000007.1"/>
</dbReference>
<evidence type="ECO:0000259" key="2">
    <source>
        <dbReference type="Pfam" id="PF19029"/>
    </source>
</evidence>
<sequence length="107" mass="11231">MAINTESLKDGRDNLSGGLKSVMQDAQDLVDATGEEADDRFKAAREKLKAALQTAKSELPKVTKKAVEKSKHAAHVTDEYVGGNPWTAVGVAAAIGLLAGVIIGRSK</sequence>
<keyword evidence="4" id="KW-1185">Reference proteome</keyword>
<feature type="domain" description="DUF883" evidence="2">
    <location>
        <begin position="77"/>
        <end position="105"/>
    </location>
</feature>
<dbReference type="AlphaFoldDB" id="A0A840RTG9"/>
<evidence type="ECO:0000313" key="3">
    <source>
        <dbReference type="EMBL" id="MBB5200943.1"/>
    </source>
</evidence>
<dbReference type="InterPro" id="IPR010279">
    <property type="entry name" value="YqjD/ElaB"/>
</dbReference>
<gene>
    <name evidence="3" type="ORF">HNR39_002785</name>
</gene>
<dbReference type="Pfam" id="PF19029">
    <property type="entry name" value="DUF883_C"/>
    <property type="match status" value="1"/>
</dbReference>
<evidence type="ECO:0000256" key="1">
    <source>
        <dbReference type="SAM" id="Phobius"/>
    </source>
</evidence>
<feature type="transmembrane region" description="Helical" evidence="1">
    <location>
        <begin position="86"/>
        <end position="104"/>
    </location>
</feature>
<keyword evidence="1" id="KW-0472">Membrane</keyword>
<comment type="caution">
    <text evidence="3">The sequence shown here is derived from an EMBL/GenBank/DDBJ whole genome shotgun (WGS) entry which is preliminary data.</text>
</comment>
<dbReference type="PANTHER" id="PTHR35893:SF3">
    <property type="entry name" value="INNER MEMBRANE PROTEIN"/>
    <property type="match status" value="1"/>
</dbReference>
<dbReference type="EMBL" id="JACHHQ010000005">
    <property type="protein sequence ID" value="MBB5200943.1"/>
    <property type="molecule type" value="Genomic_DNA"/>
</dbReference>
<dbReference type="Proteomes" id="UP000571084">
    <property type="component" value="Unassembled WGS sequence"/>
</dbReference>
<accession>A0A840RTG9</accession>